<evidence type="ECO:0000313" key="4">
    <source>
        <dbReference type="Proteomes" id="UP001168146"/>
    </source>
</evidence>
<protein>
    <recommendedName>
        <fullName evidence="2">F-box domain-containing protein</fullName>
    </recommendedName>
</protein>
<evidence type="ECO:0000256" key="1">
    <source>
        <dbReference type="SAM" id="MobiDB-lite"/>
    </source>
</evidence>
<dbReference type="Pfam" id="PF00646">
    <property type="entry name" value="F-box"/>
    <property type="match status" value="1"/>
</dbReference>
<dbReference type="Gene3D" id="1.20.1280.50">
    <property type="match status" value="1"/>
</dbReference>
<feature type="domain" description="F-box" evidence="2">
    <location>
        <begin position="51"/>
        <end position="91"/>
    </location>
</feature>
<name>A0AAN6J9L9_9PEZI</name>
<dbReference type="CDD" id="cd09917">
    <property type="entry name" value="F-box_SF"/>
    <property type="match status" value="1"/>
</dbReference>
<accession>A0AAN6J9L9</accession>
<dbReference type="SUPFAM" id="SSF81383">
    <property type="entry name" value="F-box domain"/>
    <property type="match status" value="1"/>
</dbReference>
<dbReference type="EMBL" id="JASUXU010000050">
    <property type="protein sequence ID" value="KAK0315944.1"/>
    <property type="molecule type" value="Genomic_DNA"/>
</dbReference>
<evidence type="ECO:0000313" key="3">
    <source>
        <dbReference type="EMBL" id="KAK0315944.1"/>
    </source>
</evidence>
<dbReference type="InterPro" id="IPR001810">
    <property type="entry name" value="F-box_dom"/>
</dbReference>
<sequence length="285" mass="32373">MGGRKRSGEELGARTDKKPKPKMPSIATSTRMTRAKTQFIRRANVMSAVFNTTELVENILRFLPVKGLVVAQMVCHKWRNVIEQVAYFKQLMFLEPSAPRAAWRWTMMGGEVFTIKRLAVVTELAGAARFAQGVTVQAKMLPLLTFEHLNEKDNPLQFAPGVVFEFRQAAKWRHNPGSWRQMFVTQPPALTVQAEYDIGPAVAGRCPYHSGWHIFESETGVTLGDIVDYGAKLEADGMEVNWKGSWFIASNRALWADADVRKAELWSEWNEMDEMDEMDETDEDE</sequence>
<organism evidence="3 4">
    <name type="scientific">Friedmanniomyces endolithicus</name>
    <dbReference type="NCBI Taxonomy" id="329885"/>
    <lineage>
        <taxon>Eukaryota</taxon>
        <taxon>Fungi</taxon>
        <taxon>Dikarya</taxon>
        <taxon>Ascomycota</taxon>
        <taxon>Pezizomycotina</taxon>
        <taxon>Dothideomycetes</taxon>
        <taxon>Dothideomycetidae</taxon>
        <taxon>Mycosphaerellales</taxon>
        <taxon>Teratosphaeriaceae</taxon>
        <taxon>Friedmanniomyces</taxon>
    </lineage>
</organism>
<feature type="region of interest" description="Disordered" evidence="1">
    <location>
        <begin position="1"/>
        <end position="28"/>
    </location>
</feature>
<evidence type="ECO:0000259" key="2">
    <source>
        <dbReference type="SMART" id="SM00256"/>
    </source>
</evidence>
<dbReference type="AlphaFoldDB" id="A0AAN6J9L9"/>
<dbReference type="Proteomes" id="UP001168146">
    <property type="component" value="Unassembled WGS sequence"/>
</dbReference>
<feature type="compositionally biased region" description="Basic and acidic residues" evidence="1">
    <location>
        <begin position="1"/>
        <end position="18"/>
    </location>
</feature>
<comment type="caution">
    <text evidence="3">The sequence shown here is derived from an EMBL/GenBank/DDBJ whole genome shotgun (WGS) entry which is preliminary data.</text>
</comment>
<reference evidence="3" key="1">
    <citation type="submission" date="2021-12" db="EMBL/GenBank/DDBJ databases">
        <title>Black yeast isolated from Biological Soil Crust.</title>
        <authorList>
            <person name="Kurbessoian T."/>
        </authorList>
    </citation>
    <scope>NUCLEOTIDE SEQUENCE</scope>
    <source>
        <strain evidence="3">CCFEE 5208</strain>
    </source>
</reference>
<gene>
    <name evidence="3" type="ORF">LTR82_012480</name>
</gene>
<dbReference type="InterPro" id="IPR036047">
    <property type="entry name" value="F-box-like_dom_sf"/>
</dbReference>
<dbReference type="SMART" id="SM00256">
    <property type="entry name" value="FBOX"/>
    <property type="match status" value="1"/>
</dbReference>
<proteinExistence type="predicted"/>